<gene>
    <name evidence="1" type="ORF">CLV30_12272</name>
</gene>
<dbReference type="RefSeq" id="WP_165358560.1">
    <property type="nucleotide sequence ID" value="NZ_ML142904.1"/>
</dbReference>
<dbReference type="InterPro" id="IPR029063">
    <property type="entry name" value="SAM-dependent_MTases_sf"/>
</dbReference>
<evidence type="ECO:0000313" key="2">
    <source>
        <dbReference type="Proteomes" id="UP000243528"/>
    </source>
</evidence>
<keyword evidence="1" id="KW-0489">Methyltransferase</keyword>
<protein>
    <submittedName>
        <fullName evidence="1">Methyltransferase family protein</fullName>
    </submittedName>
</protein>
<dbReference type="Pfam" id="PF13489">
    <property type="entry name" value="Methyltransf_23"/>
    <property type="match status" value="1"/>
</dbReference>
<dbReference type="AlphaFoldDB" id="A0A2P8DK26"/>
<name>A0A2P8DK26_9ACTN</name>
<accession>A0A2P8DK26</accession>
<dbReference type="GO" id="GO:0008168">
    <property type="term" value="F:methyltransferase activity"/>
    <property type="evidence" value="ECO:0007669"/>
    <property type="project" value="UniProtKB-KW"/>
</dbReference>
<dbReference type="SUPFAM" id="SSF53335">
    <property type="entry name" value="S-adenosyl-L-methionine-dependent methyltransferases"/>
    <property type="match status" value="1"/>
</dbReference>
<dbReference type="Gene3D" id="3.40.50.150">
    <property type="entry name" value="Vaccinia Virus protein VP39"/>
    <property type="match status" value="1"/>
</dbReference>
<dbReference type="EMBL" id="PYGE01000022">
    <property type="protein sequence ID" value="PSK97580.1"/>
    <property type="molecule type" value="Genomic_DNA"/>
</dbReference>
<comment type="caution">
    <text evidence="1">The sequence shown here is derived from an EMBL/GenBank/DDBJ whole genome shotgun (WGS) entry which is preliminary data.</text>
</comment>
<dbReference type="CDD" id="cd02440">
    <property type="entry name" value="AdoMet_MTases"/>
    <property type="match status" value="1"/>
</dbReference>
<keyword evidence="1" id="KW-0808">Transferase</keyword>
<keyword evidence="2" id="KW-1185">Reference proteome</keyword>
<dbReference type="GO" id="GO:0032259">
    <property type="term" value="P:methylation"/>
    <property type="evidence" value="ECO:0007669"/>
    <property type="project" value="UniProtKB-KW"/>
</dbReference>
<sequence length="196" mass="20787">MTVLLRRRGGDARVLAVDTWSAPATAAERELLNSLDGPVLDLGCGPGRLVVALAESGVPALGIDASRHAVGHAHERGAPALRHSVFDRLPAEGRWHSVLLFDGNVGIGGEPARLLARVRELLSESGRALVETEPPGVGTVVGEARLEHDGLPSGWFPWAWVSADDLAPLAGAAGLRLTGWHVTEGRWFARLAREES</sequence>
<proteinExistence type="predicted"/>
<organism evidence="1 2">
    <name type="scientific">Haloactinopolyspora alba</name>
    <dbReference type="NCBI Taxonomy" id="648780"/>
    <lineage>
        <taxon>Bacteria</taxon>
        <taxon>Bacillati</taxon>
        <taxon>Actinomycetota</taxon>
        <taxon>Actinomycetes</taxon>
        <taxon>Jiangellales</taxon>
        <taxon>Jiangellaceae</taxon>
        <taxon>Haloactinopolyspora</taxon>
    </lineage>
</organism>
<dbReference type="Proteomes" id="UP000243528">
    <property type="component" value="Unassembled WGS sequence"/>
</dbReference>
<reference evidence="1 2" key="1">
    <citation type="submission" date="2018-03" db="EMBL/GenBank/DDBJ databases">
        <title>Genomic Encyclopedia of Archaeal and Bacterial Type Strains, Phase II (KMG-II): from individual species to whole genera.</title>
        <authorList>
            <person name="Goeker M."/>
        </authorList>
    </citation>
    <scope>NUCLEOTIDE SEQUENCE [LARGE SCALE GENOMIC DNA]</scope>
    <source>
        <strain evidence="1 2">DSM 45211</strain>
    </source>
</reference>
<evidence type="ECO:0000313" key="1">
    <source>
        <dbReference type="EMBL" id="PSK97580.1"/>
    </source>
</evidence>